<feature type="transmembrane region" description="Helical" evidence="7">
    <location>
        <begin position="40"/>
        <end position="69"/>
    </location>
</feature>
<proteinExistence type="inferred from homology"/>
<organism evidence="11 12">
    <name type="scientific">Lacrimispora amygdalina</name>
    <dbReference type="NCBI Taxonomy" id="253257"/>
    <lineage>
        <taxon>Bacteria</taxon>
        <taxon>Bacillati</taxon>
        <taxon>Bacillota</taxon>
        <taxon>Clostridia</taxon>
        <taxon>Lachnospirales</taxon>
        <taxon>Lachnospiraceae</taxon>
        <taxon>Lacrimispora</taxon>
    </lineage>
</organism>
<dbReference type="Gene3D" id="2.30.30.60">
    <property type="match status" value="1"/>
</dbReference>
<evidence type="ECO:0000256" key="6">
    <source>
        <dbReference type="ARBA" id="ARBA00023136"/>
    </source>
</evidence>
<evidence type="ECO:0000259" key="8">
    <source>
        <dbReference type="Pfam" id="PF00924"/>
    </source>
</evidence>
<feature type="domain" description="Mechanosensitive ion channel MscS C-terminal" evidence="9">
    <location>
        <begin position="211"/>
        <end position="289"/>
    </location>
</feature>
<reference evidence="11 12" key="1">
    <citation type="submission" date="2018-07" db="EMBL/GenBank/DDBJ databases">
        <title>New species, Clostridium PI-S10-A1B.</title>
        <authorList>
            <person name="Krishna G."/>
            <person name="Summeta K."/>
            <person name="Shikha S."/>
            <person name="Prabhu P.B."/>
            <person name="Suresh K."/>
        </authorList>
    </citation>
    <scope>NUCLEOTIDE SEQUENCE [LARGE SCALE GENOMIC DNA]</scope>
    <source>
        <strain evidence="11 12">PI-S10-A1B</strain>
    </source>
</reference>
<comment type="similarity">
    <text evidence="2">Belongs to the MscS (TC 1.A.23) family.</text>
</comment>
<keyword evidence="6 7" id="KW-0472">Membrane</keyword>
<feature type="domain" description="Mechanosensitive ion channel MscS" evidence="8">
    <location>
        <begin position="135"/>
        <end position="200"/>
    </location>
</feature>
<comment type="caution">
    <text evidence="11">The sequence shown here is derived from an EMBL/GenBank/DDBJ whole genome shotgun (WGS) entry which is preliminary data.</text>
</comment>
<evidence type="ECO:0000313" key="13">
    <source>
        <dbReference type="Proteomes" id="UP001419084"/>
    </source>
</evidence>
<dbReference type="InterPro" id="IPR011066">
    <property type="entry name" value="MscS_channel_C_sf"/>
</dbReference>
<dbReference type="Proteomes" id="UP001419084">
    <property type="component" value="Unassembled WGS sequence"/>
</dbReference>
<dbReference type="RefSeq" id="WP_117415129.1">
    <property type="nucleotide sequence ID" value="NZ_BRPJ01000066.1"/>
</dbReference>
<dbReference type="InterPro" id="IPR010920">
    <property type="entry name" value="LSM_dom_sf"/>
</dbReference>
<dbReference type="SUPFAM" id="SSF82689">
    <property type="entry name" value="Mechanosensitive channel protein MscS (YggB), C-terminal domain"/>
    <property type="match status" value="1"/>
</dbReference>
<evidence type="ECO:0000313" key="10">
    <source>
        <dbReference type="EMBL" id="GLB31337.1"/>
    </source>
</evidence>
<evidence type="ECO:0000313" key="11">
    <source>
        <dbReference type="EMBL" id="RFZ80837.1"/>
    </source>
</evidence>
<dbReference type="Gene3D" id="1.10.287.1260">
    <property type="match status" value="1"/>
</dbReference>
<dbReference type="Proteomes" id="UP000260680">
    <property type="component" value="Unassembled WGS sequence"/>
</dbReference>
<dbReference type="InterPro" id="IPR006685">
    <property type="entry name" value="MscS_channel_2nd"/>
</dbReference>
<dbReference type="AlphaFoldDB" id="A0A3E2NIL0"/>
<dbReference type="EMBL" id="QOHO01000003">
    <property type="protein sequence ID" value="RFZ80837.1"/>
    <property type="molecule type" value="Genomic_DNA"/>
</dbReference>
<accession>A0A3E2NIL0</accession>
<dbReference type="OrthoDB" id="9809206at2"/>
<feature type="transmembrane region" description="Helical" evidence="7">
    <location>
        <begin position="89"/>
        <end position="111"/>
    </location>
</feature>
<evidence type="ECO:0000256" key="3">
    <source>
        <dbReference type="ARBA" id="ARBA00022475"/>
    </source>
</evidence>
<dbReference type="InterPro" id="IPR006686">
    <property type="entry name" value="MscS_channel_CS"/>
</dbReference>
<dbReference type="InterPro" id="IPR011014">
    <property type="entry name" value="MscS_channel_TM-2"/>
</dbReference>
<evidence type="ECO:0000256" key="1">
    <source>
        <dbReference type="ARBA" id="ARBA00004651"/>
    </source>
</evidence>
<comment type="subcellular location">
    <subcellularLocation>
        <location evidence="1">Cell membrane</location>
        <topology evidence="1">Multi-pass membrane protein</topology>
    </subcellularLocation>
</comment>
<dbReference type="GO" id="GO:0008381">
    <property type="term" value="F:mechanosensitive monoatomic ion channel activity"/>
    <property type="evidence" value="ECO:0007669"/>
    <property type="project" value="InterPro"/>
</dbReference>
<dbReference type="Pfam" id="PF21082">
    <property type="entry name" value="MS_channel_3rd"/>
    <property type="match status" value="1"/>
</dbReference>
<evidence type="ECO:0000259" key="9">
    <source>
        <dbReference type="Pfam" id="PF21082"/>
    </source>
</evidence>
<evidence type="ECO:0000313" key="12">
    <source>
        <dbReference type="Proteomes" id="UP000260680"/>
    </source>
</evidence>
<dbReference type="Pfam" id="PF00924">
    <property type="entry name" value="MS_channel_2nd"/>
    <property type="match status" value="1"/>
</dbReference>
<dbReference type="PANTHER" id="PTHR30221">
    <property type="entry name" value="SMALL-CONDUCTANCE MECHANOSENSITIVE CHANNEL"/>
    <property type="match status" value="1"/>
</dbReference>
<name>A0A3E2NIL0_9FIRM</name>
<reference evidence="10 13" key="2">
    <citation type="journal article" date="2024" name="Int. J. Syst. Evol. Microbiol.">
        <title>Lacrimispora brassicae sp. nov. isolated from fermented cabbage, and proposal of Clostridium indicum Gundawar et al. 2019 and Clostridium methoxybenzovorans Mechichi et al. 1999 as heterotypic synonyms of Lacrimispora amygdalina (Parshina et al. 2003) Haas and Blanchard 2020 and Lacrimispora indolis (McClung and McCoy 1957) Haas and Blanchard 2020, respectively.</title>
        <authorList>
            <person name="Kobayashi H."/>
            <person name="Tanizawa Y."/>
            <person name="Sakamoto M."/>
            <person name="Ohkuma M."/>
            <person name="Tohno M."/>
        </authorList>
    </citation>
    <scope>NUCLEOTIDE SEQUENCE [LARGE SCALE GENOMIC DNA]</scope>
    <source>
        <strain evidence="10 13">DSM 12857</strain>
    </source>
</reference>
<dbReference type="SUPFAM" id="SSF82861">
    <property type="entry name" value="Mechanosensitive channel protein MscS (YggB), transmembrane region"/>
    <property type="match status" value="1"/>
</dbReference>
<dbReference type="PANTHER" id="PTHR30221:SF1">
    <property type="entry name" value="SMALL-CONDUCTANCE MECHANOSENSITIVE CHANNEL"/>
    <property type="match status" value="1"/>
</dbReference>
<keyword evidence="3" id="KW-1003">Cell membrane</keyword>
<evidence type="ECO:0000256" key="4">
    <source>
        <dbReference type="ARBA" id="ARBA00022692"/>
    </source>
</evidence>
<keyword evidence="5 7" id="KW-1133">Transmembrane helix</keyword>
<keyword evidence="13" id="KW-1185">Reference proteome</keyword>
<dbReference type="InterPro" id="IPR045275">
    <property type="entry name" value="MscS_archaea/bacteria_type"/>
</dbReference>
<evidence type="ECO:0000256" key="2">
    <source>
        <dbReference type="ARBA" id="ARBA00008017"/>
    </source>
</evidence>
<dbReference type="Gene3D" id="3.30.70.100">
    <property type="match status" value="1"/>
</dbReference>
<dbReference type="GO" id="GO:0005886">
    <property type="term" value="C:plasma membrane"/>
    <property type="evidence" value="ECO:0007669"/>
    <property type="project" value="UniProtKB-SubCell"/>
</dbReference>
<evidence type="ECO:0000256" key="5">
    <source>
        <dbReference type="ARBA" id="ARBA00022989"/>
    </source>
</evidence>
<dbReference type="PROSITE" id="PS01246">
    <property type="entry name" value="UPF0003"/>
    <property type="match status" value="1"/>
</dbReference>
<dbReference type="SUPFAM" id="SSF50182">
    <property type="entry name" value="Sm-like ribonucleoproteins"/>
    <property type="match status" value="1"/>
</dbReference>
<keyword evidence="4 7" id="KW-0812">Transmembrane</keyword>
<evidence type="ECO:0000256" key="7">
    <source>
        <dbReference type="SAM" id="Phobius"/>
    </source>
</evidence>
<dbReference type="EMBL" id="BRPJ01000066">
    <property type="protein sequence ID" value="GLB31337.1"/>
    <property type="molecule type" value="Genomic_DNA"/>
</dbReference>
<gene>
    <name evidence="10" type="primary">mscS</name>
    <name evidence="11" type="ORF">DS742_00755</name>
    <name evidence="10" type="ORF">LAD12857_32600</name>
</gene>
<dbReference type="InterPro" id="IPR023408">
    <property type="entry name" value="MscS_beta-dom_sf"/>
</dbReference>
<feature type="transmembrane region" description="Helical" evidence="7">
    <location>
        <begin position="117"/>
        <end position="147"/>
    </location>
</feature>
<protein>
    <submittedName>
        <fullName evidence="11">Mechanosensitive ion channel family protein</fullName>
    </submittedName>
    <submittedName>
        <fullName evidence="10">Mechanosensitive ion channel protein</fullName>
    </submittedName>
</protein>
<dbReference type="InterPro" id="IPR049278">
    <property type="entry name" value="MS_channel_C"/>
</dbReference>
<sequence>MIVHFIAASASQESLAALQQEVQENLEQLKPNVLMDTIKGWLPAVIAFGIKLLLALLIFFIGSRVIKVLHGMLNRSFKRVDMEVSVRKFLLSVLNAVMYCLLAFIIAGQIGVNSASIVALLGSASIAIGLAVQGSLANFAGGVLILLMKPFRVGDYIVSQSGEGTVRTIGLVYTILNTADNKQVVIPNGTLSNSPLTNVTAMDKRRLDILVEIGYGADLKKAKELLESIFNSQPEVKKEEPVDIFVNDLSSNSVTIGGRGWTSVEDYWTARWKILERIKLEFDEAGIEIPYSQLDVHIKDGGR</sequence>